<keyword evidence="5" id="KW-1185">Reference proteome</keyword>
<keyword evidence="1" id="KW-0472">Membrane</keyword>
<dbReference type="FunFam" id="3.30.70.270:FF:000001">
    <property type="entry name" value="Diguanylate cyclase domain protein"/>
    <property type="match status" value="1"/>
</dbReference>
<evidence type="ECO:0000259" key="3">
    <source>
        <dbReference type="PROSITE" id="PS50887"/>
    </source>
</evidence>
<dbReference type="CDD" id="cd06225">
    <property type="entry name" value="HAMP"/>
    <property type="match status" value="1"/>
</dbReference>
<dbReference type="InterPro" id="IPR050469">
    <property type="entry name" value="Diguanylate_Cyclase"/>
</dbReference>
<keyword evidence="1" id="KW-0812">Transmembrane</keyword>
<dbReference type="NCBIfam" id="TIGR00254">
    <property type="entry name" value="GGDEF"/>
    <property type="match status" value="1"/>
</dbReference>
<dbReference type="Pfam" id="PF00990">
    <property type="entry name" value="GGDEF"/>
    <property type="match status" value="1"/>
</dbReference>
<dbReference type="Gene3D" id="3.30.450.20">
    <property type="entry name" value="PAS domain"/>
    <property type="match status" value="1"/>
</dbReference>
<dbReference type="SUPFAM" id="SSF55073">
    <property type="entry name" value="Nucleotide cyclase"/>
    <property type="match status" value="1"/>
</dbReference>
<evidence type="ECO:0000259" key="2">
    <source>
        <dbReference type="PROSITE" id="PS50885"/>
    </source>
</evidence>
<evidence type="ECO:0000313" key="5">
    <source>
        <dbReference type="Proteomes" id="UP000219573"/>
    </source>
</evidence>
<evidence type="ECO:0000313" key="4">
    <source>
        <dbReference type="EMBL" id="SNY22874.1"/>
    </source>
</evidence>
<keyword evidence="1" id="KW-1133">Transmembrane helix</keyword>
<dbReference type="GO" id="GO:1902201">
    <property type="term" value="P:negative regulation of bacterial-type flagellum-dependent cell motility"/>
    <property type="evidence" value="ECO:0007669"/>
    <property type="project" value="TreeGrafter"/>
</dbReference>
<feature type="transmembrane region" description="Helical" evidence="1">
    <location>
        <begin position="13"/>
        <end position="40"/>
    </location>
</feature>
<dbReference type="GO" id="GO:0005886">
    <property type="term" value="C:plasma membrane"/>
    <property type="evidence" value="ECO:0007669"/>
    <property type="project" value="TreeGrafter"/>
</dbReference>
<dbReference type="Gene3D" id="3.30.70.270">
    <property type="match status" value="1"/>
</dbReference>
<dbReference type="InterPro" id="IPR043128">
    <property type="entry name" value="Rev_trsase/Diguanyl_cyclase"/>
</dbReference>
<dbReference type="Pfam" id="PF00672">
    <property type="entry name" value="HAMP"/>
    <property type="match status" value="1"/>
</dbReference>
<sequence>MAKLKDFFHFRGLYAKLVVISLILVIMVILTLGLFSYFNFKQTLLEMAKRDLMLMSRQTTSEIAWHISQSLVGEDLEKLTSEDIFSLNSENIKRIIWNGRWLGLETISFAGNVYLLDLNGKVLFNSQDLSKDIGTESNYKVDTYEFKDNYGGEKFLKDILNNQKNMTVKNDYYKSLNKDLIRIKSNGYITYVRNGEEYIASYSKLNLLNWVLVVDGKKEDILAPANGIGNIIFFFGFATVIVVTFIISLIAKHISSSINSAVDFANEIASGNLSISPLKVDSQDEIGNLVEHLNDMRSNLEITVTNMKNLLDNAGQGFLSISGNYYVDKEYSAECKNIFGFDIADKKLTDILFLNQNDRIHYKKILKGIFGFASNGNLNKSQELINLLPKEMEINNNHIECEYKLVKNKDNFKLMVILTDITEKKEIQERAIKDGLTGLYNQTYFKTLLTKELDESSQNIRELSLLMIDIDNFKSFNDTYGHQVGDEVLRSLAKVLKENLRGDGIVARYGGEEFAVVLPEVGRENAIKIGRRINRLVRNMVVNYEELALKVTVSIGVASYTVGQSSRLLITNADKALYQAKIDGKDRLCVA</sequence>
<dbReference type="Gene3D" id="1.10.8.500">
    <property type="entry name" value="HAMP domain in histidine kinase"/>
    <property type="match status" value="1"/>
</dbReference>
<dbReference type="SMART" id="SM00304">
    <property type="entry name" value="HAMP"/>
    <property type="match status" value="1"/>
</dbReference>
<feature type="domain" description="HAMP" evidence="2">
    <location>
        <begin position="252"/>
        <end position="305"/>
    </location>
</feature>
<gene>
    <name evidence="4" type="ORF">SAMN06265827_107137</name>
</gene>
<dbReference type="RefSeq" id="WP_172431856.1">
    <property type="nucleotide sequence ID" value="NZ_OBDZ01000007.1"/>
</dbReference>
<dbReference type="PROSITE" id="PS50887">
    <property type="entry name" value="GGDEF"/>
    <property type="match status" value="1"/>
</dbReference>
<dbReference type="CDD" id="cd01949">
    <property type="entry name" value="GGDEF"/>
    <property type="match status" value="1"/>
</dbReference>
<accession>A0A285GI63</accession>
<dbReference type="SUPFAM" id="SSF158472">
    <property type="entry name" value="HAMP domain-like"/>
    <property type="match status" value="1"/>
</dbReference>
<proteinExistence type="predicted"/>
<feature type="transmembrane region" description="Helical" evidence="1">
    <location>
        <begin position="227"/>
        <end position="251"/>
    </location>
</feature>
<evidence type="ECO:0000256" key="1">
    <source>
        <dbReference type="SAM" id="Phobius"/>
    </source>
</evidence>
<organism evidence="4 5">
    <name type="scientific">Orenia metallireducens</name>
    <dbReference type="NCBI Taxonomy" id="1413210"/>
    <lineage>
        <taxon>Bacteria</taxon>
        <taxon>Bacillati</taxon>
        <taxon>Bacillota</taxon>
        <taxon>Clostridia</taxon>
        <taxon>Halanaerobiales</taxon>
        <taxon>Halobacteroidaceae</taxon>
        <taxon>Orenia</taxon>
    </lineage>
</organism>
<dbReference type="SMART" id="SM00267">
    <property type="entry name" value="GGDEF"/>
    <property type="match status" value="1"/>
</dbReference>
<dbReference type="GO" id="GO:0043709">
    <property type="term" value="P:cell adhesion involved in single-species biofilm formation"/>
    <property type="evidence" value="ECO:0007669"/>
    <property type="project" value="TreeGrafter"/>
</dbReference>
<dbReference type="PANTHER" id="PTHR45138">
    <property type="entry name" value="REGULATORY COMPONENTS OF SENSORY TRANSDUCTION SYSTEM"/>
    <property type="match status" value="1"/>
</dbReference>
<reference evidence="5" key="1">
    <citation type="submission" date="2017-09" db="EMBL/GenBank/DDBJ databases">
        <authorList>
            <person name="Varghese N."/>
            <person name="Submissions S."/>
        </authorList>
    </citation>
    <scope>NUCLEOTIDE SEQUENCE [LARGE SCALE GENOMIC DNA]</scope>
    <source>
        <strain evidence="5">MSL47</strain>
    </source>
</reference>
<dbReference type="GO" id="GO:0052621">
    <property type="term" value="F:diguanylate cyclase activity"/>
    <property type="evidence" value="ECO:0007669"/>
    <property type="project" value="TreeGrafter"/>
</dbReference>
<dbReference type="AlphaFoldDB" id="A0A285GI63"/>
<dbReference type="InterPro" id="IPR003660">
    <property type="entry name" value="HAMP_dom"/>
</dbReference>
<dbReference type="PANTHER" id="PTHR45138:SF9">
    <property type="entry name" value="DIGUANYLATE CYCLASE DGCM-RELATED"/>
    <property type="match status" value="1"/>
</dbReference>
<dbReference type="InterPro" id="IPR000160">
    <property type="entry name" value="GGDEF_dom"/>
</dbReference>
<dbReference type="GO" id="GO:0007165">
    <property type="term" value="P:signal transduction"/>
    <property type="evidence" value="ECO:0007669"/>
    <property type="project" value="InterPro"/>
</dbReference>
<dbReference type="InterPro" id="IPR029787">
    <property type="entry name" value="Nucleotide_cyclase"/>
</dbReference>
<dbReference type="Proteomes" id="UP000219573">
    <property type="component" value="Unassembled WGS sequence"/>
</dbReference>
<dbReference type="PROSITE" id="PS50885">
    <property type="entry name" value="HAMP"/>
    <property type="match status" value="1"/>
</dbReference>
<feature type="domain" description="GGDEF" evidence="3">
    <location>
        <begin position="461"/>
        <end position="591"/>
    </location>
</feature>
<dbReference type="EMBL" id="OBDZ01000007">
    <property type="protein sequence ID" value="SNY22874.1"/>
    <property type="molecule type" value="Genomic_DNA"/>
</dbReference>
<name>A0A285GI63_9FIRM</name>
<protein>
    <submittedName>
        <fullName evidence="4">Diguanylate cyclase (GGDEF) domain-containing protein</fullName>
    </submittedName>
</protein>